<evidence type="ECO:0000313" key="3">
    <source>
        <dbReference type="Proteomes" id="UP001054945"/>
    </source>
</evidence>
<accession>A0AAV4PJD1</accession>
<keyword evidence="3" id="KW-1185">Reference proteome</keyword>
<dbReference type="EMBL" id="BPLR01004750">
    <property type="protein sequence ID" value="GIX97180.1"/>
    <property type="molecule type" value="Genomic_DNA"/>
</dbReference>
<comment type="caution">
    <text evidence="2">The sequence shown here is derived from an EMBL/GenBank/DDBJ whole genome shotgun (WGS) entry which is preliminary data.</text>
</comment>
<evidence type="ECO:0000256" key="1">
    <source>
        <dbReference type="SAM" id="MobiDB-lite"/>
    </source>
</evidence>
<dbReference type="AlphaFoldDB" id="A0AAV4PJD1"/>
<evidence type="ECO:0000313" key="2">
    <source>
        <dbReference type="EMBL" id="GIX97180.1"/>
    </source>
</evidence>
<feature type="non-terminal residue" evidence="2">
    <location>
        <position position="1"/>
    </location>
</feature>
<name>A0AAV4PJD1_CAEEX</name>
<reference evidence="2 3" key="1">
    <citation type="submission" date="2021-06" db="EMBL/GenBank/DDBJ databases">
        <title>Caerostris extrusa draft genome.</title>
        <authorList>
            <person name="Kono N."/>
            <person name="Arakawa K."/>
        </authorList>
    </citation>
    <scope>NUCLEOTIDE SEQUENCE [LARGE SCALE GENOMIC DNA]</scope>
</reference>
<sequence>TKKGPRYDVPSNFDEFVPDESDDDQYSYAPGGFYLPSSKKTKMNYFVEEVDEKKF</sequence>
<proteinExistence type="predicted"/>
<organism evidence="2 3">
    <name type="scientific">Caerostris extrusa</name>
    <name type="common">Bark spider</name>
    <name type="synonym">Caerostris bankana</name>
    <dbReference type="NCBI Taxonomy" id="172846"/>
    <lineage>
        <taxon>Eukaryota</taxon>
        <taxon>Metazoa</taxon>
        <taxon>Ecdysozoa</taxon>
        <taxon>Arthropoda</taxon>
        <taxon>Chelicerata</taxon>
        <taxon>Arachnida</taxon>
        <taxon>Araneae</taxon>
        <taxon>Araneomorphae</taxon>
        <taxon>Entelegynae</taxon>
        <taxon>Araneoidea</taxon>
        <taxon>Araneidae</taxon>
        <taxon>Caerostris</taxon>
    </lineage>
</organism>
<dbReference type="Proteomes" id="UP001054945">
    <property type="component" value="Unassembled WGS sequence"/>
</dbReference>
<gene>
    <name evidence="2" type="ORF">CEXT_332871</name>
</gene>
<feature type="region of interest" description="Disordered" evidence="1">
    <location>
        <begin position="1"/>
        <end position="21"/>
    </location>
</feature>
<protein>
    <submittedName>
        <fullName evidence="2">Uncharacterized protein</fullName>
    </submittedName>
</protein>